<evidence type="ECO:0000256" key="5">
    <source>
        <dbReference type="ARBA" id="ARBA00023136"/>
    </source>
</evidence>
<dbReference type="STRING" id="284813.Q8SUM3"/>
<keyword evidence="2 10" id="KW-0808">Transferase</keyword>
<dbReference type="GO" id="GO:0016020">
    <property type="term" value="C:membrane"/>
    <property type="evidence" value="ECO:0007669"/>
    <property type="project" value="UniProtKB-SubCell"/>
</dbReference>
<organism evidence="12 13">
    <name type="scientific">Encephalitozoon cuniculi (strain GB-M1)</name>
    <name type="common">Microsporidian parasite</name>
    <dbReference type="NCBI Taxonomy" id="284813"/>
    <lineage>
        <taxon>Eukaryota</taxon>
        <taxon>Fungi</taxon>
        <taxon>Fungi incertae sedis</taxon>
        <taxon>Microsporidia</taxon>
        <taxon>Unikaryonidae</taxon>
        <taxon>Encephalitozoon</taxon>
    </lineage>
</organism>
<dbReference type="PROSITE" id="PS50216">
    <property type="entry name" value="DHHC"/>
    <property type="match status" value="1"/>
</dbReference>
<dbReference type="Pfam" id="PF01529">
    <property type="entry name" value="DHHC"/>
    <property type="match status" value="1"/>
</dbReference>
<evidence type="ECO:0000256" key="9">
    <source>
        <dbReference type="ARBA" id="ARBA00048048"/>
    </source>
</evidence>
<evidence type="ECO:0000313" key="12">
    <source>
        <dbReference type="EMBL" id="CAD26447.1"/>
    </source>
</evidence>
<evidence type="ECO:0000256" key="10">
    <source>
        <dbReference type="RuleBase" id="RU079119"/>
    </source>
</evidence>
<keyword evidence="8 10" id="KW-0012">Acyltransferase</keyword>
<evidence type="ECO:0000256" key="1">
    <source>
        <dbReference type="ARBA" id="ARBA00004141"/>
    </source>
</evidence>
<comment type="catalytic activity">
    <reaction evidence="9 10">
        <text>L-cysteinyl-[protein] + hexadecanoyl-CoA = S-hexadecanoyl-L-cysteinyl-[protein] + CoA</text>
        <dbReference type="Rhea" id="RHEA:36683"/>
        <dbReference type="Rhea" id="RHEA-COMP:10131"/>
        <dbReference type="Rhea" id="RHEA-COMP:11032"/>
        <dbReference type="ChEBI" id="CHEBI:29950"/>
        <dbReference type="ChEBI" id="CHEBI:57287"/>
        <dbReference type="ChEBI" id="CHEBI:57379"/>
        <dbReference type="ChEBI" id="CHEBI:74151"/>
        <dbReference type="EC" id="2.3.1.225"/>
    </reaction>
</comment>
<dbReference type="Proteomes" id="UP000000819">
    <property type="component" value="Chromosome VIII"/>
</dbReference>
<dbReference type="EMBL" id="AL590448">
    <property type="protein sequence ID" value="CAD26447.1"/>
    <property type="molecule type" value="Genomic_DNA"/>
</dbReference>
<keyword evidence="3 10" id="KW-0812">Transmembrane</keyword>
<comment type="domain">
    <text evidence="10">The DHHC domain is required for palmitoyltransferase activity.</text>
</comment>
<dbReference type="GO" id="GO:0006612">
    <property type="term" value="P:protein targeting to membrane"/>
    <property type="evidence" value="ECO:0007669"/>
    <property type="project" value="TreeGrafter"/>
</dbReference>
<feature type="transmembrane region" description="Helical" evidence="10">
    <location>
        <begin position="43"/>
        <end position="62"/>
    </location>
</feature>
<evidence type="ECO:0000256" key="7">
    <source>
        <dbReference type="ARBA" id="ARBA00023288"/>
    </source>
</evidence>
<reference evidence="12 13" key="1">
    <citation type="journal article" date="2001" name="Nature">
        <title>Genome sequence and gene compaction of the eukaryote parasite Encephalitozoon cuniculi.</title>
        <authorList>
            <person name="Katinka M.D."/>
            <person name="Duprat S."/>
            <person name="Cornillot E."/>
            <person name="Metenier G."/>
            <person name="Thomarat F."/>
            <person name="Prensier G."/>
            <person name="Barbe V."/>
            <person name="Peyretaillade E."/>
            <person name="Brottier P."/>
            <person name="Wincker P."/>
            <person name="Delbac F."/>
            <person name="El Alaoui H."/>
            <person name="Peyret P."/>
            <person name="Saurin W."/>
            <person name="Gouy M."/>
            <person name="Weissenbach J."/>
            <person name="Vivares C.P."/>
        </authorList>
    </citation>
    <scope>NUCLEOTIDE SEQUENCE [LARGE SCALE GENOMIC DNA]</scope>
    <source>
        <strain evidence="12 13">GB-M1</strain>
    </source>
</reference>
<evidence type="ECO:0000256" key="8">
    <source>
        <dbReference type="ARBA" id="ARBA00023315"/>
    </source>
</evidence>
<dbReference type="GO" id="GO:0019706">
    <property type="term" value="F:protein-cysteine S-palmitoyltransferase activity"/>
    <property type="evidence" value="ECO:0007669"/>
    <property type="project" value="UniProtKB-EC"/>
</dbReference>
<proteinExistence type="inferred from homology"/>
<evidence type="ECO:0000256" key="6">
    <source>
        <dbReference type="ARBA" id="ARBA00023139"/>
    </source>
</evidence>
<dbReference type="HOGENOM" id="CLU_1053846_0_0_1"/>
<dbReference type="AlphaFoldDB" id="Q8SUM3"/>
<accession>Q8SUM3</accession>
<dbReference type="GO" id="GO:0005783">
    <property type="term" value="C:endoplasmic reticulum"/>
    <property type="evidence" value="ECO:0007669"/>
    <property type="project" value="TreeGrafter"/>
</dbReference>
<dbReference type="OrthoDB" id="9909019at2759"/>
<feature type="domain" description="Palmitoyltransferase DHHC" evidence="11">
    <location>
        <begin position="109"/>
        <end position="235"/>
    </location>
</feature>
<sequence>MSGKAQDPSTDLFRVRLVMLLHVKMYIGILLYCLLLTESLRGIVLLILLVVVNSLSFMRACLTDPGRVNRKAHHKYLPDVVTFGRGISTQICTNKSGDWIRAIRIDGTEYEEKYCLECNLFRIAGMSHCRECDRCVLDMDHHCVWFGNCIGRNNIRHFHIYLYTLVAVILMNAALFYSLLAMYPGQGTFPALALRILAFALATLYTVFFSIIFLFAMFNIYVALNSSTSREFIKNGTGSRQLDIKKACRNLSRLRPDISFDQPSV</sequence>
<keyword evidence="7" id="KW-0449">Lipoprotein</keyword>
<dbReference type="GeneID" id="859693"/>
<dbReference type="EC" id="2.3.1.225" evidence="10"/>
<evidence type="ECO:0000256" key="4">
    <source>
        <dbReference type="ARBA" id="ARBA00022989"/>
    </source>
</evidence>
<dbReference type="VEuPathDB" id="MicrosporidiaDB:ECU08_1430"/>
<feature type="transmembrane region" description="Helical" evidence="10">
    <location>
        <begin position="160"/>
        <end position="180"/>
    </location>
</feature>
<reference evidence="12 13" key="2">
    <citation type="journal article" date="2009" name="BMC Genomics">
        <title>Identification of transcriptional signals in Encephalitozoon cuniculi widespread among Microsporidia phylum: support for accurate structural genome annotation.</title>
        <authorList>
            <person name="Peyretaillade E."/>
            <person name="Goncalves O."/>
            <person name="Terrat S."/>
            <person name="Dugat-Bony E."/>
            <person name="Wincker P."/>
            <person name="Cornman R.S."/>
            <person name="Evans J.D."/>
            <person name="Delbac F."/>
            <person name="Peyret P."/>
        </authorList>
    </citation>
    <scope>NUCLEOTIDE SEQUENCE [LARGE SCALE GENOMIC DNA]</scope>
    <source>
        <strain evidence="12 13">GB-M1</strain>
    </source>
</reference>
<protein>
    <recommendedName>
        <fullName evidence="10">Palmitoyltransferase</fullName>
        <ecNumber evidence="10">2.3.1.225</ecNumber>
    </recommendedName>
</protein>
<dbReference type="RefSeq" id="NP_597271.1">
    <property type="nucleotide sequence ID" value="NM_001041880.1"/>
</dbReference>
<dbReference type="PANTHER" id="PTHR22883">
    <property type="entry name" value="ZINC FINGER DHHC DOMAIN CONTAINING PROTEIN"/>
    <property type="match status" value="1"/>
</dbReference>
<evidence type="ECO:0000259" key="11">
    <source>
        <dbReference type="Pfam" id="PF01529"/>
    </source>
</evidence>
<comment type="subcellular location">
    <subcellularLocation>
        <location evidence="1">Membrane</location>
        <topology evidence="1">Multi-pass membrane protein</topology>
    </subcellularLocation>
</comment>
<keyword evidence="13" id="KW-1185">Reference proteome</keyword>
<dbReference type="InterPro" id="IPR001594">
    <property type="entry name" value="Palmitoyltrfase_DHHC"/>
</dbReference>
<keyword evidence="6" id="KW-0564">Palmitate</keyword>
<comment type="similarity">
    <text evidence="10">Belongs to the DHHC palmitoyltransferase family.</text>
</comment>
<dbReference type="GO" id="GO:0005794">
    <property type="term" value="C:Golgi apparatus"/>
    <property type="evidence" value="ECO:0007669"/>
    <property type="project" value="TreeGrafter"/>
</dbReference>
<dbReference type="InParanoid" id="Q8SUM3"/>
<feature type="transmembrane region" description="Helical" evidence="10">
    <location>
        <begin position="192"/>
        <end position="224"/>
    </location>
</feature>
<dbReference type="OMA" id="SHCRECD"/>
<keyword evidence="4 10" id="KW-1133">Transmembrane helix</keyword>
<dbReference type="KEGG" id="ecu:ECU08_1430"/>
<name>Q8SUM3_ENCCU</name>
<evidence type="ECO:0000256" key="2">
    <source>
        <dbReference type="ARBA" id="ARBA00022679"/>
    </source>
</evidence>
<evidence type="ECO:0000256" key="3">
    <source>
        <dbReference type="ARBA" id="ARBA00022692"/>
    </source>
</evidence>
<evidence type="ECO:0000313" key="13">
    <source>
        <dbReference type="Proteomes" id="UP000000819"/>
    </source>
</evidence>
<dbReference type="InterPro" id="IPR039859">
    <property type="entry name" value="PFA4/ZDH16/20/ERF2-like"/>
</dbReference>
<keyword evidence="5 10" id="KW-0472">Membrane</keyword>
<feature type="transmembrane region" description="Helical" evidence="10">
    <location>
        <begin position="12"/>
        <end position="37"/>
    </location>
</feature>
<gene>
    <name evidence="12" type="ordered locus">ECU08_1430</name>
</gene>